<reference evidence="7" key="1">
    <citation type="submission" date="2022-11" db="EMBL/GenBank/DDBJ databases">
        <title>Isolation and characterization of PLA-degrading bacterium Massilia sp. from Antarctic soil.</title>
        <authorList>
            <person name="Sato K."/>
            <person name="Gomez-Fuentes C."/>
            <person name="Ahmad S.A."/>
            <person name="Zulkharnain A."/>
        </authorList>
    </citation>
    <scope>NUCLEOTIDE SEQUENCE</scope>
    <source>
        <strain evidence="7">N-3</strain>
    </source>
</reference>
<dbReference type="PANTHER" id="PTHR46743:SF2">
    <property type="entry name" value="TEICHOIC ACIDS EXPORT ATP-BINDING PROTEIN TAGH"/>
    <property type="match status" value="1"/>
</dbReference>
<evidence type="ECO:0000256" key="4">
    <source>
        <dbReference type="ARBA" id="ARBA00022741"/>
    </source>
</evidence>
<evidence type="ECO:0000259" key="6">
    <source>
        <dbReference type="PROSITE" id="PS50893"/>
    </source>
</evidence>
<dbReference type="PROSITE" id="PS00211">
    <property type="entry name" value="ABC_TRANSPORTER_1"/>
    <property type="match status" value="1"/>
</dbReference>
<keyword evidence="2" id="KW-0813">Transport</keyword>
<dbReference type="GO" id="GO:0005524">
    <property type="term" value="F:ATP binding"/>
    <property type="evidence" value="ECO:0007669"/>
    <property type="project" value="UniProtKB-KW"/>
</dbReference>
<dbReference type="InterPro" id="IPR003593">
    <property type="entry name" value="AAA+_ATPase"/>
</dbReference>
<dbReference type="SMART" id="SM00382">
    <property type="entry name" value="AAA"/>
    <property type="match status" value="1"/>
</dbReference>
<sequence length="239" mass="26278">MARLEFDRVTVQYPVYDVRAKSLRRHLMRVSTGGRIESEGSGIQLVTALRDASFRLRDGDSVGLLGHNGAGKSTLLRTMAGVYCPSAGSVLREGRVATVFELGAGMESELSGYENIRRMAMLLGIGKREIAARLPDIEEFTQLGPFLHLPVRTYSAGMATRLMFAVATSTSPDILLVDEIFGAGDAEFQLKAATRMEALISSVRIFVFASHDIAALKRHCRRFFRLEHGLLCEVDANLL</sequence>
<dbReference type="RefSeq" id="WP_281912065.1">
    <property type="nucleotide sequence ID" value="NZ_AP026966.1"/>
</dbReference>
<keyword evidence="4" id="KW-0547">Nucleotide-binding</keyword>
<feature type="domain" description="ABC transporter" evidence="6">
    <location>
        <begin position="18"/>
        <end position="239"/>
    </location>
</feature>
<dbReference type="SUPFAM" id="SSF52540">
    <property type="entry name" value="P-loop containing nucleoside triphosphate hydrolases"/>
    <property type="match status" value="1"/>
</dbReference>
<dbReference type="PROSITE" id="PS50893">
    <property type="entry name" value="ABC_TRANSPORTER_2"/>
    <property type="match status" value="1"/>
</dbReference>
<organism evidence="7 8">
    <name type="scientific">Massilia varians</name>
    <dbReference type="NCBI Taxonomy" id="457921"/>
    <lineage>
        <taxon>Bacteria</taxon>
        <taxon>Pseudomonadati</taxon>
        <taxon>Pseudomonadota</taxon>
        <taxon>Betaproteobacteria</taxon>
        <taxon>Burkholderiales</taxon>
        <taxon>Oxalobacteraceae</taxon>
        <taxon>Telluria group</taxon>
        <taxon>Massilia</taxon>
    </lineage>
</organism>
<dbReference type="InterPro" id="IPR015860">
    <property type="entry name" value="ABC_transpr_TagH-like"/>
</dbReference>
<dbReference type="InterPro" id="IPR003439">
    <property type="entry name" value="ABC_transporter-like_ATP-bd"/>
</dbReference>
<dbReference type="Proteomes" id="UP001163336">
    <property type="component" value="Chromosome"/>
</dbReference>
<dbReference type="InterPro" id="IPR017871">
    <property type="entry name" value="ABC_transporter-like_CS"/>
</dbReference>
<dbReference type="InterPro" id="IPR027417">
    <property type="entry name" value="P-loop_NTPase"/>
</dbReference>
<comment type="similarity">
    <text evidence="1">Belongs to the ABC transporter superfamily.</text>
</comment>
<accession>A0ABM8C1H9</accession>
<evidence type="ECO:0000313" key="7">
    <source>
        <dbReference type="EMBL" id="BDT57031.1"/>
    </source>
</evidence>
<evidence type="ECO:0000256" key="2">
    <source>
        <dbReference type="ARBA" id="ARBA00022448"/>
    </source>
</evidence>
<evidence type="ECO:0000313" key="8">
    <source>
        <dbReference type="Proteomes" id="UP001163336"/>
    </source>
</evidence>
<keyword evidence="3" id="KW-1003">Cell membrane</keyword>
<dbReference type="PANTHER" id="PTHR46743">
    <property type="entry name" value="TEICHOIC ACIDS EXPORT ATP-BINDING PROTEIN TAGH"/>
    <property type="match status" value="1"/>
</dbReference>
<protein>
    <submittedName>
        <fullName evidence="7">Sugar ABC transporter ATP-binding protein</fullName>
    </submittedName>
</protein>
<name>A0ABM8C1H9_9BURK</name>
<evidence type="ECO:0000256" key="1">
    <source>
        <dbReference type="ARBA" id="ARBA00005417"/>
    </source>
</evidence>
<keyword evidence="8" id="KW-1185">Reference proteome</keyword>
<dbReference type="CDD" id="cd03220">
    <property type="entry name" value="ABC_KpsT_Wzt"/>
    <property type="match status" value="1"/>
</dbReference>
<dbReference type="InterPro" id="IPR050683">
    <property type="entry name" value="Bact_Polysacc_Export_ATP-bd"/>
</dbReference>
<keyword evidence="5 7" id="KW-0067">ATP-binding</keyword>
<gene>
    <name evidence="7" type="primary">rfbA</name>
    <name evidence="7" type="ORF">MasN3_05250</name>
</gene>
<evidence type="ECO:0000256" key="3">
    <source>
        <dbReference type="ARBA" id="ARBA00022475"/>
    </source>
</evidence>
<dbReference type="EMBL" id="AP026966">
    <property type="protein sequence ID" value="BDT57031.1"/>
    <property type="molecule type" value="Genomic_DNA"/>
</dbReference>
<evidence type="ECO:0000256" key="5">
    <source>
        <dbReference type="ARBA" id="ARBA00022840"/>
    </source>
</evidence>
<keyword evidence="3" id="KW-0472">Membrane</keyword>
<proteinExistence type="inferred from homology"/>
<dbReference type="Pfam" id="PF00005">
    <property type="entry name" value="ABC_tran"/>
    <property type="match status" value="1"/>
</dbReference>
<dbReference type="Gene3D" id="3.40.50.300">
    <property type="entry name" value="P-loop containing nucleotide triphosphate hydrolases"/>
    <property type="match status" value="1"/>
</dbReference>